<dbReference type="SUPFAM" id="SSF52540">
    <property type="entry name" value="P-loop containing nucleoside triphosphate hydrolases"/>
    <property type="match status" value="1"/>
</dbReference>
<protein>
    <submittedName>
        <fullName evidence="4">ABC transporter ATP-binding protein</fullName>
    </submittedName>
</protein>
<dbReference type="Proteomes" id="UP000216207">
    <property type="component" value="Unassembled WGS sequence"/>
</dbReference>
<name>A0A268P304_SHOCL</name>
<dbReference type="Pfam" id="PF00005">
    <property type="entry name" value="ABC_tran"/>
    <property type="match status" value="1"/>
</dbReference>
<dbReference type="EMBL" id="NPCC01000006">
    <property type="protein sequence ID" value="PAE89889.1"/>
    <property type="molecule type" value="Genomic_DNA"/>
</dbReference>
<organism evidence="4 5">
    <name type="scientific">Shouchella clausii</name>
    <name type="common">Alkalihalobacillus clausii</name>
    <dbReference type="NCBI Taxonomy" id="79880"/>
    <lineage>
        <taxon>Bacteria</taxon>
        <taxon>Bacillati</taxon>
        <taxon>Bacillota</taxon>
        <taxon>Bacilli</taxon>
        <taxon>Bacillales</taxon>
        <taxon>Bacillaceae</taxon>
        <taxon>Shouchella</taxon>
    </lineage>
</organism>
<dbReference type="PANTHER" id="PTHR42788:SF21">
    <property type="entry name" value="ABC TRANSPORTER ATP-BINDING PROTEIN"/>
    <property type="match status" value="1"/>
</dbReference>
<gene>
    <name evidence="4" type="ORF">CHH72_06450</name>
</gene>
<proteinExistence type="predicted"/>
<sequence length="252" mass="28413">MASLRIDRLSFTYVNESGAFQALKDVSLEVKEGEFVSFIGPSGCGKTTILSIIAGLLEQTEGSLSLDTANNGQIGYMLQHDYLFPWLTIEDNITIGQRIRGSYTELSAKKALRWLNRFGLSDKRHERPQALSGGMRQRVALVRMLATDPSLLLLDEPFSALDQQTKLKLEELVFKTLKSEQKTAILVTHDIGEAIAMSDRIVLFTQKPGRVAQIFSVPQALRQLSPFEARNHPEFNNQFQLIWKELERLDTT</sequence>
<dbReference type="CDD" id="cd03293">
    <property type="entry name" value="ABC_NrtD_SsuB_transporters"/>
    <property type="match status" value="1"/>
</dbReference>
<evidence type="ECO:0000313" key="4">
    <source>
        <dbReference type="EMBL" id="PAE89889.1"/>
    </source>
</evidence>
<keyword evidence="3 4" id="KW-0067">ATP-binding</keyword>
<comment type="caution">
    <text evidence="4">The sequence shown here is derived from an EMBL/GenBank/DDBJ whole genome shotgun (WGS) entry which is preliminary data.</text>
</comment>
<dbReference type="AlphaFoldDB" id="A0A268P304"/>
<dbReference type="InterPro" id="IPR050166">
    <property type="entry name" value="ABC_transporter_ATP-bind"/>
</dbReference>
<keyword evidence="2" id="KW-0547">Nucleotide-binding</keyword>
<accession>A0A268P304</accession>
<dbReference type="InterPro" id="IPR017871">
    <property type="entry name" value="ABC_transporter-like_CS"/>
</dbReference>
<dbReference type="RefSeq" id="WP_011247724.1">
    <property type="nucleotide sequence ID" value="NZ_BOQQ01000002.1"/>
</dbReference>
<evidence type="ECO:0000256" key="3">
    <source>
        <dbReference type="ARBA" id="ARBA00022840"/>
    </source>
</evidence>
<dbReference type="GO" id="GO:0016887">
    <property type="term" value="F:ATP hydrolysis activity"/>
    <property type="evidence" value="ECO:0007669"/>
    <property type="project" value="InterPro"/>
</dbReference>
<dbReference type="InterPro" id="IPR003593">
    <property type="entry name" value="AAA+_ATPase"/>
</dbReference>
<dbReference type="InterPro" id="IPR003439">
    <property type="entry name" value="ABC_transporter-like_ATP-bd"/>
</dbReference>
<evidence type="ECO:0000256" key="1">
    <source>
        <dbReference type="ARBA" id="ARBA00022448"/>
    </source>
</evidence>
<dbReference type="SMART" id="SM00382">
    <property type="entry name" value="AAA"/>
    <property type="match status" value="1"/>
</dbReference>
<dbReference type="PROSITE" id="PS00211">
    <property type="entry name" value="ABC_TRANSPORTER_1"/>
    <property type="match status" value="1"/>
</dbReference>
<dbReference type="PROSITE" id="PS50893">
    <property type="entry name" value="ABC_TRANSPORTER_2"/>
    <property type="match status" value="1"/>
</dbReference>
<dbReference type="PANTHER" id="PTHR42788">
    <property type="entry name" value="TAURINE IMPORT ATP-BINDING PROTEIN-RELATED"/>
    <property type="match status" value="1"/>
</dbReference>
<keyword evidence="1" id="KW-0813">Transport</keyword>
<dbReference type="Gene3D" id="3.40.50.300">
    <property type="entry name" value="P-loop containing nucleotide triphosphate hydrolases"/>
    <property type="match status" value="1"/>
</dbReference>
<evidence type="ECO:0000313" key="5">
    <source>
        <dbReference type="Proteomes" id="UP000216207"/>
    </source>
</evidence>
<reference evidence="4 5" key="1">
    <citation type="submission" date="2017-07" db="EMBL/GenBank/DDBJ databases">
        <title>Isolation and whole genome analysis of endospore-forming bacteria from heroin.</title>
        <authorList>
            <person name="Kalinowski J."/>
            <person name="Ahrens B."/>
            <person name="Al-Dilaimi A."/>
            <person name="Winkler A."/>
            <person name="Wibberg D."/>
            <person name="Schleenbecker U."/>
            <person name="Ruckert C."/>
            <person name="Wolfel R."/>
            <person name="Grass G."/>
        </authorList>
    </citation>
    <scope>NUCLEOTIDE SEQUENCE [LARGE SCALE GENOMIC DNA]</scope>
    <source>
        <strain evidence="4 5">7539</strain>
    </source>
</reference>
<dbReference type="GO" id="GO:0005524">
    <property type="term" value="F:ATP binding"/>
    <property type="evidence" value="ECO:0007669"/>
    <property type="project" value="UniProtKB-KW"/>
</dbReference>
<dbReference type="OMA" id="AIKSDPR"/>
<evidence type="ECO:0000256" key="2">
    <source>
        <dbReference type="ARBA" id="ARBA00022741"/>
    </source>
</evidence>
<dbReference type="InterPro" id="IPR027417">
    <property type="entry name" value="P-loop_NTPase"/>
</dbReference>